<dbReference type="EMBL" id="QFQP01000026">
    <property type="protein sequence ID" value="PZR08233.1"/>
    <property type="molecule type" value="Genomic_DNA"/>
</dbReference>
<dbReference type="InterPro" id="IPR011055">
    <property type="entry name" value="Dup_hybrid_motif"/>
</dbReference>
<evidence type="ECO:0000256" key="3">
    <source>
        <dbReference type="ARBA" id="ARBA00022723"/>
    </source>
</evidence>
<organism evidence="8 9">
    <name type="scientific">Archangium gephyra</name>
    <dbReference type="NCBI Taxonomy" id="48"/>
    <lineage>
        <taxon>Bacteria</taxon>
        <taxon>Pseudomonadati</taxon>
        <taxon>Myxococcota</taxon>
        <taxon>Myxococcia</taxon>
        <taxon>Myxococcales</taxon>
        <taxon>Cystobacterineae</taxon>
        <taxon>Archangiaceae</taxon>
        <taxon>Archangium</taxon>
    </lineage>
</organism>
<dbReference type="Gene3D" id="2.70.70.10">
    <property type="entry name" value="Glucose Permease (Domain IIA)"/>
    <property type="match status" value="1"/>
</dbReference>
<dbReference type="CDD" id="cd12797">
    <property type="entry name" value="M23_peptidase"/>
    <property type="match status" value="1"/>
</dbReference>
<evidence type="ECO:0000256" key="6">
    <source>
        <dbReference type="ARBA" id="ARBA00023049"/>
    </source>
</evidence>
<evidence type="ECO:0000256" key="4">
    <source>
        <dbReference type="ARBA" id="ARBA00022801"/>
    </source>
</evidence>
<dbReference type="SUPFAM" id="SSF51261">
    <property type="entry name" value="Duplicated hybrid motif"/>
    <property type="match status" value="1"/>
</dbReference>
<name>A0A2W5T5J8_9BACT</name>
<evidence type="ECO:0000256" key="1">
    <source>
        <dbReference type="ARBA" id="ARBA00001947"/>
    </source>
</evidence>
<evidence type="ECO:0000256" key="2">
    <source>
        <dbReference type="ARBA" id="ARBA00022670"/>
    </source>
</evidence>
<sequence>MLVAVALTGLLLSAQDSTLIKNRRLDKNQTVAKALYDAGLDEATVNSVHGALEAAEFNFRKARPGDQLRFVFRGGQLDVLDYRRSLLTEWQVRRDGERYVGRKREIEREQRTDLVELTVESNVWDAALAADERPDIAITLADVFAWDVDFYRDVQKGDRMRAVVEKVIHKGRTLEYGRVLAAEYVGSSVGTKRSFRYKMADGTETFFTEDGLSARKTFLKSPLKYAHVTSGFGSRFHPVLNYVGNHNGVDYHAPVGTPVWAVSDGTVTKAGWDHGGGNIVCVKHVMSFETCYMHLSKILVKAGQKVAQKTVLAESGNTGAYTTGPHLHFGLKRGGKWSNPLNQNFPRADPLPKELLADFKEKIADVAARLVVKPVAAAQ</sequence>
<keyword evidence="3" id="KW-0479">Metal-binding</keyword>
<evidence type="ECO:0000259" key="7">
    <source>
        <dbReference type="Pfam" id="PF01551"/>
    </source>
</evidence>
<keyword evidence="4" id="KW-0378">Hydrolase</keyword>
<dbReference type="Proteomes" id="UP000249061">
    <property type="component" value="Unassembled WGS sequence"/>
</dbReference>
<keyword evidence="5" id="KW-0862">Zinc</keyword>
<proteinExistence type="predicted"/>
<comment type="caution">
    <text evidence="8">The sequence shown here is derived from an EMBL/GenBank/DDBJ whole genome shotgun (WGS) entry which is preliminary data.</text>
</comment>
<dbReference type="GO" id="GO:0004222">
    <property type="term" value="F:metalloendopeptidase activity"/>
    <property type="evidence" value="ECO:0007669"/>
    <property type="project" value="TreeGrafter"/>
</dbReference>
<dbReference type="InterPro" id="IPR016047">
    <property type="entry name" value="M23ase_b-sheet_dom"/>
</dbReference>
<dbReference type="Pfam" id="PF01551">
    <property type="entry name" value="Peptidase_M23"/>
    <property type="match status" value="1"/>
</dbReference>
<evidence type="ECO:0000313" key="8">
    <source>
        <dbReference type="EMBL" id="PZR08233.1"/>
    </source>
</evidence>
<comment type="cofactor">
    <cofactor evidence="1">
        <name>Zn(2+)</name>
        <dbReference type="ChEBI" id="CHEBI:29105"/>
    </cofactor>
</comment>
<accession>A0A2W5T5J8</accession>
<keyword evidence="2" id="KW-0645">Protease</keyword>
<dbReference type="InterPro" id="IPR050570">
    <property type="entry name" value="Cell_wall_metabolism_enzyme"/>
</dbReference>
<protein>
    <submittedName>
        <fullName evidence="8">Peptidase M23</fullName>
    </submittedName>
</protein>
<dbReference type="GO" id="GO:0046872">
    <property type="term" value="F:metal ion binding"/>
    <property type="evidence" value="ECO:0007669"/>
    <property type="project" value="UniProtKB-KW"/>
</dbReference>
<keyword evidence="6" id="KW-0482">Metalloprotease</keyword>
<reference evidence="8 9" key="1">
    <citation type="submission" date="2017-08" db="EMBL/GenBank/DDBJ databases">
        <title>Infants hospitalized years apart are colonized by the same room-sourced microbial strains.</title>
        <authorList>
            <person name="Brooks B."/>
            <person name="Olm M.R."/>
            <person name="Firek B.A."/>
            <person name="Baker R."/>
            <person name="Thomas B.C."/>
            <person name="Morowitz M.J."/>
            <person name="Banfield J.F."/>
        </authorList>
    </citation>
    <scope>NUCLEOTIDE SEQUENCE [LARGE SCALE GENOMIC DNA]</scope>
    <source>
        <strain evidence="8">S2_003_000_R2_14</strain>
    </source>
</reference>
<feature type="domain" description="M23ase beta-sheet core" evidence="7">
    <location>
        <begin position="245"/>
        <end position="340"/>
    </location>
</feature>
<dbReference type="Gene3D" id="3.10.450.350">
    <property type="match status" value="1"/>
</dbReference>
<evidence type="ECO:0000313" key="9">
    <source>
        <dbReference type="Proteomes" id="UP000249061"/>
    </source>
</evidence>
<dbReference type="PANTHER" id="PTHR21666:SF288">
    <property type="entry name" value="CELL DIVISION PROTEIN YTFB"/>
    <property type="match status" value="1"/>
</dbReference>
<dbReference type="PANTHER" id="PTHR21666">
    <property type="entry name" value="PEPTIDASE-RELATED"/>
    <property type="match status" value="1"/>
</dbReference>
<dbReference type="AlphaFoldDB" id="A0A2W5T5J8"/>
<evidence type="ECO:0000256" key="5">
    <source>
        <dbReference type="ARBA" id="ARBA00022833"/>
    </source>
</evidence>
<dbReference type="GO" id="GO:0006508">
    <property type="term" value="P:proteolysis"/>
    <property type="evidence" value="ECO:0007669"/>
    <property type="project" value="UniProtKB-KW"/>
</dbReference>
<gene>
    <name evidence="8" type="ORF">DI536_25340</name>
</gene>